<reference evidence="1 2" key="1">
    <citation type="submission" date="2020-11" db="EMBL/GenBank/DDBJ databases">
        <title>Enhanced detection system for hospital associated transmission using whole genome sequencing surveillance.</title>
        <authorList>
            <person name="Harrison L.H."/>
            <person name="Van Tyne D."/>
            <person name="Marsh J.W."/>
            <person name="Griffith M.P."/>
            <person name="Snyder D.J."/>
            <person name="Cooper V.S."/>
            <person name="Mustapha M."/>
        </authorList>
    </citation>
    <scope>NUCLEOTIDE SEQUENCE [LARGE SCALE GENOMIC DNA]</scope>
    <source>
        <strain evidence="1 2">ACIN00241</strain>
    </source>
</reference>
<protein>
    <submittedName>
        <fullName evidence="1">Uncharacterized protein</fullName>
    </submittedName>
</protein>
<keyword evidence="2" id="KW-1185">Reference proteome</keyword>
<organism evidence="1 2">
    <name type="scientific">Acinetobacter lactucae</name>
    <dbReference type="NCBI Taxonomy" id="1785128"/>
    <lineage>
        <taxon>Bacteria</taxon>
        <taxon>Pseudomonadati</taxon>
        <taxon>Pseudomonadota</taxon>
        <taxon>Gammaproteobacteria</taxon>
        <taxon>Moraxellales</taxon>
        <taxon>Moraxellaceae</taxon>
        <taxon>Acinetobacter</taxon>
        <taxon>Acinetobacter calcoaceticus/baumannii complex</taxon>
    </lineage>
</organism>
<name>A0ABS1AFS9_9GAMM</name>
<proteinExistence type="predicted"/>
<evidence type="ECO:0000313" key="2">
    <source>
        <dbReference type="Proteomes" id="UP000808699"/>
    </source>
</evidence>
<dbReference type="RefSeq" id="WP_200043003.1">
    <property type="nucleotide sequence ID" value="NZ_JADWNO010000002.1"/>
</dbReference>
<evidence type="ECO:0000313" key="1">
    <source>
        <dbReference type="EMBL" id="MBJ8436795.1"/>
    </source>
</evidence>
<accession>A0ABS1AFS9</accession>
<sequence length="89" mass="10241">MTIISKAFKFQTKNGEFVYPCTMRRKNLKASPEMFRTSSTGGNILDESEFEVDEQTMIHQVLNLGYSVRMANDKGEKNLYSPNENKIIK</sequence>
<comment type="caution">
    <text evidence="1">The sequence shown here is derived from an EMBL/GenBank/DDBJ whole genome shotgun (WGS) entry which is preliminary data.</text>
</comment>
<dbReference type="Proteomes" id="UP000808699">
    <property type="component" value="Unassembled WGS sequence"/>
</dbReference>
<dbReference type="EMBL" id="JADWNO010000002">
    <property type="protein sequence ID" value="MBJ8436795.1"/>
    <property type="molecule type" value="Genomic_DNA"/>
</dbReference>
<gene>
    <name evidence="1" type="ORF">I6M64_05585</name>
</gene>